<gene>
    <name evidence="2" type="ordered locus">Gbem_3001</name>
</gene>
<reference evidence="2 3" key="1">
    <citation type="submission" date="2008-07" db="EMBL/GenBank/DDBJ databases">
        <title>Complete sequence of Geobacter bemidjiensis BEM.</title>
        <authorList>
            <consortium name="US DOE Joint Genome Institute"/>
            <person name="Lucas S."/>
            <person name="Copeland A."/>
            <person name="Lapidus A."/>
            <person name="Glavina del Rio T."/>
            <person name="Dalin E."/>
            <person name="Tice H."/>
            <person name="Bruce D."/>
            <person name="Goodwin L."/>
            <person name="Pitluck S."/>
            <person name="Kiss H."/>
            <person name="Brettin T."/>
            <person name="Detter J.C."/>
            <person name="Han C."/>
            <person name="Kuske C.R."/>
            <person name="Schmutz J."/>
            <person name="Larimer F."/>
            <person name="Land M."/>
            <person name="Hauser L."/>
            <person name="Kyrpides N."/>
            <person name="Lykidis A."/>
            <person name="Lovley D."/>
            <person name="Richardson P."/>
        </authorList>
    </citation>
    <scope>NUCLEOTIDE SEQUENCE [LARGE SCALE GENOMIC DNA]</scope>
    <source>
        <strain evidence="3">ATCC BAA-1014 / DSM 16622 / JCM 12645 / Bem</strain>
    </source>
</reference>
<keyword evidence="3" id="KW-1185">Reference proteome</keyword>
<feature type="compositionally biased region" description="Basic residues" evidence="1">
    <location>
        <begin position="119"/>
        <end position="130"/>
    </location>
</feature>
<protein>
    <submittedName>
        <fullName evidence="2">Uncharacterized protein</fullName>
    </submittedName>
</protein>
<evidence type="ECO:0000256" key="1">
    <source>
        <dbReference type="SAM" id="MobiDB-lite"/>
    </source>
</evidence>
<dbReference type="HOGENOM" id="CLU_1935017_0_0_7"/>
<dbReference type="KEGG" id="gbm:Gbem_3001"/>
<proteinExistence type="predicted"/>
<reference evidence="2 3" key="2">
    <citation type="journal article" date="2010" name="BMC Genomics">
        <title>The genome of Geobacter bemidjiensis, exemplar for the subsurface clade of Geobacter species that predominate in Fe(III)-reducing subsurface environments.</title>
        <authorList>
            <person name="Aklujkar M."/>
            <person name="Young N.D."/>
            <person name="Holmes D."/>
            <person name="Chavan M."/>
            <person name="Risso C."/>
            <person name="Kiss H.E."/>
            <person name="Han C.S."/>
            <person name="Land M.L."/>
            <person name="Lovley D.R."/>
        </authorList>
    </citation>
    <scope>NUCLEOTIDE SEQUENCE [LARGE SCALE GENOMIC DNA]</scope>
    <source>
        <strain evidence="3">ATCC BAA-1014 / DSM 16622 / JCM 12645 / Bem</strain>
    </source>
</reference>
<organism evidence="2 3">
    <name type="scientific">Citrifermentans bemidjiense (strain ATCC BAA-1014 / DSM 16622 / JCM 12645 / Bem)</name>
    <name type="common">Geobacter bemidjiensis</name>
    <dbReference type="NCBI Taxonomy" id="404380"/>
    <lineage>
        <taxon>Bacteria</taxon>
        <taxon>Pseudomonadati</taxon>
        <taxon>Thermodesulfobacteriota</taxon>
        <taxon>Desulfuromonadia</taxon>
        <taxon>Geobacterales</taxon>
        <taxon>Geobacteraceae</taxon>
        <taxon>Citrifermentans</taxon>
    </lineage>
</organism>
<name>B5E835_CITBB</name>
<accession>B5E835</accession>
<evidence type="ECO:0000313" key="3">
    <source>
        <dbReference type="Proteomes" id="UP000008825"/>
    </source>
</evidence>
<evidence type="ECO:0000313" key="2">
    <source>
        <dbReference type="EMBL" id="ACH40004.1"/>
    </source>
</evidence>
<dbReference type="EMBL" id="CP001124">
    <property type="protein sequence ID" value="ACH40004.1"/>
    <property type="molecule type" value="Genomic_DNA"/>
</dbReference>
<feature type="region of interest" description="Disordered" evidence="1">
    <location>
        <begin position="77"/>
        <end position="130"/>
    </location>
</feature>
<dbReference type="Proteomes" id="UP000008825">
    <property type="component" value="Chromosome"/>
</dbReference>
<dbReference type="RefSeq" id="WP_012531432.1">
    <property type="nucleotide sequence ID" value="NC_011146.1"/>
</dbReference>
<dbReference type="AlphaFoldDB" id="B5E835"/>
<sequence length="130" mass="14631">MTGIEIEKDAARYRWLKEALQVAYDGENLDYDGISVSCRMAFGRGEYRRVEAQINFGDKRGEAIDLDSAIDRVMPQGDSLPVRVGRDGGKRQARGFPSAPLTAGKRWRVRHTRSEKGRVSGRRLRAHPSV</sequence>